<reference evidence="2 3" key="1">
    <citation type="submission" date="2018-07" db="EMBL/GenBank/DDBJ databases">
        <title>Campylobacter zealandensis sp. nov., isolated from birds and water in New Zealand.</title>
        <authorList>
            <person name="Wilkinson D.A."/>
            <person name="Biggs P.J."/>
            <person name="French N.P."/>
            <person name="Midwinter A.C."/>
        </authorList>
    </citation>
    <scope>NUCLEOTIDE SEQUENCE [LARGE SCALE GENOMIC DNA]</scope>
    <source>
        <strain evidence="2 3">B423b</strain>
    </source>
</reference>
<organism evidence="2 3">
    <name type="scientific">Campylobacter novaezeelandiae</name>
    <dbReference type="NCBI Taxonomy" id="2267891"/>
    <lineage>
        <taxon>Bacteria</taxon>
        <taxon>Pseudomonadati</taxon>
        <taxon>Campylobacterota</taxon>
        <taxon>Epsilonproteobacteria</taxon>
        <taxon>Campylobacterales</taxon>
        <taxon>Campylobacteraceae</taxon>
        <taxon>Campylobacter</taxon>
    </lineage>
</organism>
<keyword evidence="1" id="KW-0175">Coiled coil</keyword>
<comment type="caution">
    <text evidence="2">The sequence shown here is derived from an EMBL/GenBank/DDBJ whole genome shotgun (WGS) entry which is preliminary data.</text>
</comment>
<accession>A0A4Q9JTA5</accession>
<dbReference type="Proteomes" id="UP000292583">
    <property type="component" value="Unassembled WGS sequence"/>
</dbReference>
<dbReference type="AlphaFoldDB" id="A0A4Q9JTA5"/>
<sequence>MHGKIAIYMDSTGRGTVTNSAKIFFEFNRQIWNDKRSMPSVGMLVEFRSDGKTITGIRPSKFQEFKEGDFITENDFWKTDNDDELEDLQNTRRSAYITELYRSTDYDTIEKIPLSFTIPQAIQKYFSGEILSVEALKSNIQDQKEIPCILDYIIIKRFLNKSLDTLIFMDNSIDQTQFSSLKSIIMHLENSYTDMKDKHKMFNINKIFNETFLSLQCHYQALLATIDTRKNRSAALESQIKNLNLELNSKSNANPDKIKAKQERLESLQKENEYYKTSLKRLIAIKEDFYKKNLSIFENAFKLSKEKLFSKIITGLNLCATIMDMKIWKLSLKSSGVKNSYFTRTNIENSFCSLSFAEHYLSRLNKSALNPFDHKLLLYIQKISKEQRKKFLVVTSDLDLLCKIKIEIFSLNPYYLVKYAPKKVNYQSLMRDNTFDIVYIDEKHVWDNVADIILEGKHFDKTGKTKFKLI</sequence>
<dbReference type="OrthoDB" id="5327741at2"/>
<gene>
    <name evidence="2" type="ORF">DU473_06295</name>
</gene>
<feature type="coiled-coil region" evidence="1">
    <location>
        <begin position="226"/>
        <end position="278"/>
    </location>
</feature>
<evidence type="ECO:0000313" key="2">
    <source>
        <dbReference type="EMBL" id="TBR79915.1"/>
    </source>
</evidence>
<evidence type="ECO:0000313" key="3">
    <source>
        <dbReference type="Proteomes" id="UP000292583"/>
    </source>
</evidence>
<protein>
    <submittedName>
        <fullName evidence="2">Uncharacterized protein</fullName>
    </submittedName>
</protein>
<dbReference type="RefSeq" id="WP_131166211.1">
    <property type="nucleotide sequence ID" value="NZ_CP076657.1"/>
</dbReference>
<keyword evidence="3" id="KW-1185">Reference proteome</keyword>
<name>A0A4Q9JTA5_9BACT</name>
<proteinExistence type="predicted"/>
<dbReference type="EMBL" id="QPGR01000012">
    <property type="protein sequence ID" value="TBR79915.1"/>
    <property type="molecule type" value="Genomic_DNA"/>
</dbReference>
<evidence type="ECO:0000256" key="1">
    <source>
        <dbReference type="SAM" id="Coils"/>
    </source>
</evidence>